<evidence type="ECO:0000256" key="6">
    <source>
        <dbReference type="ARBA" id="ARBA00022723"/>
    </source>
</evidence>
<evidence type="ECO:0000256" key="19">
    <source>
        <dbReference type="SAM" id="Coils"/>
    </source>
</evidence>
<feature type="region of interest" description="Disordered" evidence="20">
    <location>
        <begin position="459"/>
        <end position="478"/>
    </location>
</feature>
<feature type="compositionally biased region" description="Polar residues" evidence="20">
    <location>
        <begin position="779"/>
        <end position="798"/>
    </location>
</feature>
<evidence type="ECO:0000256" key="18">
    <source>
        <dbReference type="PROSITE-ProRule" id="PRU10141"/>
    </source>
</evidence>
<feature type="compositionally biased region" description="Basic and acidic residues" evidence="20">
    <location>
        <begin position="700"/>
        <end position="709"/>
    </location>
</feature>
<dbReference type="FunFam" id="3.30.200.20:FF:000315">
    <property type="entry name" value="Calcium-dependent protein kinase 3"/>
    <property type="match status" value="1"/>
</dbReference>
<keyword evidence="23" id="KW-1185">Reference proteome</keyword>
<dbReference type="eggNOG" id="KOG0032">
    <property type="taxonomic scope" value="Eukaryota"/>
</dbReference>
<evidence type="ECO:0000313" key="23">
    <source>
        <dbReference type="Proteomes" id="UP000009168"/>
    </source>
</evidence>
<feature type="binding site" evidence="16">
    <location>
        <position position="239"/>
    </location>
    <ligand>
        <name>ATP</name>
        <dbReference type="ChEBI" id="CHEBI:30616"/>
    </ligand>
</feature>
<dbReference type="InterPro" id="IPR030616">
    <property type="entry name" value="Aur-like"/>
</dbReference>
<name>I7M2Q8_TETTS</name>
<dbReference type="InterPro" id="IPR000719">
    <property type="entry name" value="Prot_kinase_dom"/>
</dbReference>
<dbReference type="GO" id="GO:0005524">
    <property type="term" value="F:ATP binding"/>
    <property type="evidence" value="ECO:0007669"/>
    <property type="project" value="UniProtKB-UniRule"/>
</dbReference>
<evidence type="ECO:0000256" key="2">
    <source>
        <dbReference type="ARBA" id="ARBA00011245"/>
    </source>
</evidence>
<evidence type="ECO:0000256" key="9">
    <source>
        <dbReference type="ARBA" id="ARBA00022777"/>
    </source>
</evidence>
<feature type="coiled-coil region" evidence="19">
    <location>
        <begin position="813"/>
        <end position="842"/>
    </location>
</feature>
<dbReference type="GO" id="GO:0046872">
    <property type="term" value="F:metal ion binding"/>
    <property type="evidence" value="ECO:0007669"/>
    <property type="project" value="UniProtKB-KW"/>
</dbReference>
<dbReference type="EC" id="2.7.11.1" evidence="3"/>
<dbReference type="KEGG" id="tet:TTHERM_00316830"/>
<comment type="catalytic activity">
    <reaction evidence="13">
        <text>L-threonyl-[protein] + ATP = O-phospho-L-threonyl-[protein] + ADP + H(+)</text>
        <dbReference type="Rhea" id="RHEA:46608"/>
        <dbReference type="Rhea" id="RHEA-COMP:11060"/>
        <dbReference type="Rhea" id="RHEA-COMP:11605"/>
        <dbReference type="ChEBI" id="CHEBI:15378"/>
        <dbReference type="ChEBI" id="CHEBI:30013"/>
        <dbReference type="ChEBI" id="CHEBI:30616"/>
        <dbReference type="ChEBI" id="CHEBI:61977"/>
        <dbReference type="ChEBI" id="CHEBI:456216"/>
        <dbReference type="EC" id="2.7.11.1"/>
    </reaction>
</comment>
<dbReference type="SMART" id="SM00220">
    <property type="entry name" value="S_TKc"/>
    <property type="match status" value="1"/>
</dbReference>
<accession>I7M2Q8</accession>
<evidence type="ECO:0000256" key="5">
    <source>
        <dbReference type="ARBA" id="ARBA00022679"/>
    </source>
</evidence>
<dbReference type="GO" id="GO:0004674">
    <property type="term" value="F:protein serine/threonine kinase activity"/>
    <property type="evidence" value="ECO:0007669"/>
    <property type="project" value="UniProtKB-KW"/>
</dbReference>
<evidence type="ECO:0000256" key="20">
    <source>
        <dbReference type="SAM" id="MobiDB-lite"/>
    </source>
</evidence>
<dbReference type="CDD" id="cd05117">
    <property type="entry name" value="STKc_CAMK"/>
    <property type="match status" value="1"/>
</dbReference>
<dbReference type="PROSITE" id="PS50011">
    <property type="entry name" value="PROTEIN_KINASE_DOM"/>
    <property type="match status" value="1"/>
</dbReference>
<feature type="active site" description="Proton acceptor" evidence="15">
    <location>
        <position position="218"/>
    </location>
</feature>
<keyword evidence="4" id="KW-0723">Serine/threonine-protein kinase</keyword>
<organism evidence="22 23">
    <name type="scientific">Tetrahymena thermophila (strain SB210)</name>
    <dbReference type="NCBI Taxonomy" id="312017"/>
    <lineage>
        <taxon>Eukaryota</taxon>
        <taxon>Sar</taxon>
        <taxon>Alveolata</taxon>
        <taxon>Ciliophora</taxon>
        <taxon>Intramacronucleata</taxon>
        <taxon>Oligohymenophorea</taxon>
        <taxon>Hymenostomatida</taxon>
        <taxon>Tetrahymenina</taxon>
        <taxon>Tetrahymenidae</taxon>
        <taxon>Tetrahymena</taxon>
    </lineage>
</organism>
<feature type="region of interest" description="Disordered" evidence="20">
    <location>
        <begin position="682"/>
        <end position="719"/>
    </location>
</feature>
<dbReference type="FunFam" id="1.10.510.10:FF:000571">
    <property type="entry name" value="Maternal embryonic leucine zipper kinase"/>
    <property type="match status" value="1"/>
</dbReference>
<protein>
    <recommendedName>
        <fullName evidence="3">non-specific serine/threonine protein kinase</fullName>
        <ecNumber evidence="3">2.7.11.1</ecNumber>
    </recommendedName>
</protein>
<dbReference type="Gene3D" id="1.10.510.10">
    <property type="entry name" value="Transferase(Phosphotransferase) domain 1"/>
    <property type="match status" value="1"/>
</dbReference>
<keyword evidence="9 22" id="KW-0418">Kinase</keyword>
<comment type="cofactor">
    <cofactor evidence="1">
        <name>Mg(2+)</name>
        <dbReference type="ChEBI" id="CHEBI:18420"/>
    </cofactor>
</comment>
<comment type="catalytic activity">
    <reaction evidence="14">
        <text>L-seryl-[protein] + ATP = O-phospho-L-seryl-[protein] + ADP + H(+)</text>
        <dbReference type="Rhea" id="RHEA:17989"/>
        <dbReference type="Rhea" id="RHEA-COMP:9863"/>
        <dbReference type="Rhea" id="RHEA-COMP:11604"/>
        <dbReference type="ChEBI" id="CHEBI:15378"/>
        <dbReference type="ChEBI" id="CHEBI:29999"/>
        <dbReference type="ChEBI" id="CHEBI:30616"/>
        <dbReference type="ChEBI" id="CHEBI:83421"/>
        <dbReference type="ChEBI" id="CHEBI:456216"/>
        <dbReference type="EC" id="2.7.11.1"/>
    </reaction>
</comment>
<feature type="region of interest" description="Disordered" evidence="20">
    <location>
        <begin position="773"/>
        <end position="798"/>
    </location>
</feature>
<dbReference type="EMBL" id="GG662605">
    <property type="protein sequence ID" value="EAS01119.2"/>
    <property type="molecule type" value="Genomic_DNA"/>
</dbReference>
<evidence type="ECO:0000256" key="17">
    <source>
        <dbReference type="PIRSR" id="PIRSR630616-3"/>
    </source>
</evidence>
<gene>
    <name evidence="22" type="ORF">TTHERM_00316830</name>
</gene>
<dbReference type="InterPro" id="IPR017441">
    <property type="entry name" value="Protein_kinase_ATP_BS"/>
</dbReference>
<keyword evidence="7" id="KW-0677">Repeat</keyword>
<feature type="domain" description="Protein kinase" evidence="21">
    <location>
        <begin position="92"/>
        <end position="356"/>
    </location>
</feature>
<dbReference type="InterPro" id="IPR011009">
    <property type="entry name" value="Kinase-like_dom_sf"/>
</dbReference>
<evidence type="ECO:0000256" key="7">
    <source>
        <dbReference type="ARBA" id="ARBA00022737"/>
    </source>
</evidence>
<keyword evidence="11 16" id="KW-0067">ATP-binding</keyword>
<feature type="region of interest" description="Disordered" evidence="20">
    <location>
        <begin position="1"/>
        <end position="54"/>
    </location>
</feature>
<feature type="binding site" evidence="16">
    <location>
        <position position="121"/>
    </location>
    <ligand>
        <name>ATP</name>
        <dbReference type="ChEBI" id="CHEBI:30616"/>
    </ligand>
</feature>
<proteinExistence type="inferred from homology"/>
<feature type="compositionally biased region" description="Polar residues" evidence="20">
    <location>
        <begin position="8"/>
        <end position="17"/>
    </location>
</feature>
<dbReference type="InterPro" id="IPR008271">
    <property type="entry name" value="Ser/Thr_kinase_AS"/>
</dbReference>
<dbReference type="AlphaFoldDB" id="I7M2Q8"/>
<keyword evidence="19" id="KW-0175">Coiled coil</keyword>
<evidence type="ECO:0000256" key="12">
    <source>
        <dbReference type="ARBA" id="ARBA00024334"/>
    </source>
</evidence>
<keyword evidence="10" id="KW-0106">Calcium</keyword>
<evidence type="ECO:0000256" key="11">
    <source>
        <dbReference type="ARBA" id="ARBA00022840"/>
    </source>
</evidence>
<dbReference type="InParanoid" id="I7M2Q8"/>
<dbReference type="PROSITE" id="PS00108">
    <property type="entry name" value="PROTEIN_KINASE_ST"/>
    <property type="match status" value="1"/>
</dbReference>
<evidence type="ECO:0000256" key="14">
    <source>
        <dbReference type="ARBA" id="ARBA00048679"/>
    </source>
</evidence>
<evidence type="ECO:0000259" key="21">
    <source>
        <dbReference type="PROSITE" id="PS50011"/>
    </source>
</evidence>
<feature type="compositionally biased region" description="Low complexity" evidence="20">
    <location>
        <begin position="36"/>
        <end position="45"/>
    </location>
</feature>
<evidence type="ECO:0000256" key="10">
    <source>
        <dbReference type="ARBA" id="ARBA00022837"/>
    </source>
</evidence>
<evidence type="ECO:0000256" key="16">
    <source>
        <dbReference type="PIRSR" id="PIRSR630616-2"/>
    </source>
</evidence>
<evidence type="ECO:0000256" key="3">
    <source>
        <dbReference type="ARBA" id="ARBA00012513"/>
    </source>
</evidence>
<evidence type="ECO:0000256" key="15">
    <source>
        <dbReference type="PIRSR" id="PIRSR630616-1"/>
    </source>
</evidence>
<feature type="cross-link" description="Glycyl lysine isopeptide (Lys-Gly) (interchain with G-Cter in SUMO2)" evidence="17">
    <location>
        <position position="220"/>
    </location>
</feature>
<evidence type="ECO:0000256" key="1">
    <source>
        <dbReference type="ARBA" id="ARBA00001946"/>
    </source>
</evidence>
<reference evidence="23" key="1">
    <citation type="journal article" date="2006" name="PLoS Biol.">
        <title>Macronuclear genome sequence of the ciliate Tetrahymena thermophila, a model eukaryote.</title>
        <authorList>
            <person name="Eisen J.A."/>
            <person name="Coyne R.S."/>
            <person name="Wu M."/>
            <person name="Wu D."/>
            <person name="Thiagarajan M."/>
            <person name="Wortman J.R."/>
            <person name="Badger J.H."/>
            <person name="Ren Q."/>
            <person name="Amedeo P."/>
            <person name="Jones K.M."/>
            <person name="Tallon L.J."/>
            <person name="Delcher A.L."/>
            <person name="Salzberg S.L."/>
            <person name="Silva J.C."/>
            <person name="Haas B.J."/>
            <person name="Majoros W.H."/>
            <person name="Farzad M."/>
            <person name="Carlton J.M."/>
            <person name="Smith R.K. Jr."/>
            <person name="Garg J."/>
            <person name="Pearlman R.E."/>
            <person name="Karrer K.M."/>
            <person name="Sun L."/>
            <person name="Manning G."/>
            <person name="Elde N.C."/>
            <person name="Turkewitz A.P."/>
            <person name="Asai D.J."/>
            <person name="Wilkes D.E."/>
            <person name="Wang Y."/>
            <person name="Cai H."/>
            <person name="Collins K."/>
            <person name="Stewart B.A."/>
            <person name="Lee S.R."/>
            <person name="Wilamowska K."/>
            <person name="Weinberg Z."/>
            <person name="Ruzzo W.L."/>
            <person name="Wloga D."/>
            <person name="Gaertig J."/>
            <person name="Frankel J."/>
            <person name="Tsao C.-C."/>
            <person name="Gorovsky M.A."/>
            <person name="Keeling P.J."/>
            <person name="Waller R.F."/>
            <person name="Patron N.J."/>
            <person name="Cherry J.M."/>
            <person name="Stover N.A."/>
            <person name="Krieger C.J."/>
            <person name="del Toro C."/>
            <person name="Ryder H.F."/>
            <person name="Williamson S.C."/>
            <person name="Barbeau R.A."/>
            <person name="Hamilton E.P."/>
            <person name="Orias E."/>
        </authorList>
    </citation>
    <scope>NUCLEOTIDE SEQUENCE [LARGE SCALE GENOMIC DNA]</scope>
    <source>
        <strain evidence="23">SB210</strain>
    </source>
</reference>
<comment type="subunit">
    <text evidence="2">Monomer.</text>
</comment>
<dbReference type="PANTHER" id="PTHR24350">
    <property type="entry name" value="SERINE/THREONINE-PROTEIN KINASE IAL-RELATED"/>
    <property type="match status" value="1"/>
</dbReference>
<evidence type="ECO:0000256" key="13">
    <source>
        <dbReference type="ARBA" id="ARBA00047899"/>
    </source>
</evidence>
<keyword evidence="5" id="KW-0808">Transferase</keyword>
<evidence type="ECO:0000313" key="22">
    <source>
        <dbReference type="EMBL" id="EAS01119.2"/>
    </source>
</evidence>
<dbReference type="Proteomes" id="UP000009168">
    <property type="component" value="Unassembled WGS sequence"/>
</dbReference>
<dbReference type="GeneID" id="7829755"/>
<evidence type="ECO:0000256" key="4">
    <source>
        <dbReference type="ARBA" id="ARBA00022527"/>
    </source>
</evidence>
<keyword evidence="6" id="KW-0479">Metal-binding</keyword>
<dbReference type="OrthoDB" id="541276at2759"/>
<evidence type="ECO:0000256" key="8">
    <source>
        <dbReference type="ARBA" id="ARBA00022741"/>
    </source>
</evidence>
<sequence>MRSELSSRSEVSITQGELANEDFPDKNKEQKNGQINANNKNNNANNEEDQILDNPKILVKQSSKSSDSTSPESDYLNFDFGDSEEKKFSNFFLPIKILGSGAFGKVVQAREIKTKKEYAVKIIAKNNVSNGEIDRLRKEAKILSQLDHKNIVKFERVFESETRIFIVMELLLGGTLRQLMSERKKSKQWFTEQEAAQIMNNIINGVAYFHGKSIVHRDLKPDNILIGDKNDLDTVKIADFGLSAAFEAKKSISFTQQCGTLIYMAPEFFIQKTYSKPIDIWSCAIIMYQLLCHGTHPLYDPLVDDNKSFKNKIQKNPQIQFPSCFSDITKNLIQKMTLIDPSARYTANQVIYHPWITQKLEDDIPLTMNEMLSTVNKQTNFSNMQKAICFILFMKMKQNNDQPLVSQKYKEKCKKFSQKKRKESKVNQKIDIYSQNYLNSIIDLDQTKRISSFISDDLSEDAKSQSSNEDDNLNGKEGTLFNLPSDNIISQNEGLSPIQRNSLIQTNANKGSLVNKLELNQQKSASPLLKKYSHRKQLSAQPQNKKIDQGMNEITQFNGITNIQQASNTLINGNTDKLNLQKNNNMQQLNANSILQRRSISLHKTNTQNTLDFKQSDQYTQQNGKNQESHVQFEKIQKKVSYETKESEGNSPGFHIKLLNREELNHQINKRERINTQNSVTIDQQRSVSPRKKNSQIFTIRRDSSRRGQDGNVNIKAPNSVSPIKVANSASPYKNYNFMKNAQKNNFNDEMLEYQNLNIQNQNNSISNTISTQKPLIKQNGQNNSTESPESNKRPSQLKNYSEIPENQKIIHLQKAQATIKLQQTNIQNQSLQTNINNQTQHLNNTIKLVQQSSKANQNAQVSPIITHSVNNQIQNFAKLSSTQQHQKDALPAIQQAFNQIILNKGNSHPNTRQTRAISQDIKQINIKGVNYQSQALNQSMMTVENLKHTTAQNQSANQNTSENIGKAQLSKEVEVYNQNKRMIQNINANKIIINQRPHTKK</sequence>
<dbReference type="PROSITE" id="PS00107">
    <property type="entry name" value="PROTEIN_KINASE_ATP"/>
    <property type="match status" value="1"/>
</dbReference>
<comment type="similarity">
    <text evidence="12">Belongs to the protein kinase superfamily. Ser/Thr protein kinase family. CDPK subfamily.</text>
</comment>
<dbReference type="Pfam" id="PF00069">
    <property type="entry name" value="Pkinase"/>
    <property type="match status" value="1"/>
</dbReference>
<keyword evidence="8 16" id="KW-0547">Nucleotide-binding</keyword>
<dbReference type="RefSeq" id="XP_001021364.2">
    <property type="nucleotide sequence ID" value="XM_001021364.2"/>
</dbReference>
<feature type="binding site" evidence="18">
    <location>
        <position position="125"/>
    </location>
    <ligand>
        <name>ATP</name>
        <dbReference type="ChEBI" id="CHEBI:30616"/>
    </ligand>
</feature>
<dbReference type="SUPFAM" id="SSF56112">
    <property type="entry name" value="Protein kinase-like (PK-like)"/>
    <property type="match status" value="1"/>
</dbReference>